<dbReference type="InterPro" id="IPR018028">
    <property type="entry name" value="Catalase"/>
</dbReference>
<reference evidence="17 18" key="1">
    <citation type="submission" date="2017-08" db="EMBL/GenBank/DDBJ databases">
        <title>Infants hospitalized years apart are colonized by the same room-sourced microbial strains.</title>
        <authorList>
            <person name="Brooks B."/>
            <person name="Olm M.R."/>
            <person name="Firek B.A."/>
            <person name="Baker R."/>
            <person name="Thomas B.C."/>
            <person name="Morowitz M.J."/>
            <person name="Banfield J.F."/>
        </authorList>
    </citation>
    <scope>NUCLEOTIDE SEQUENCE [LARGE SCALE GENOMIC DNA]</scope>
    <source>
        <strain evidence="17">S2_005_001_R1_22</strain>
    </source>
</reference>
<dbReference type="InterPro" id="IPR024712">
    <property type="entry name" value="Catalase_clade2"/>
</dbReference>
<gene>
    <name evidence="17" type="ORF">DI544_07865</name>
</gene>
<dbReference type="GO" id="GO:0046872">
    <property type="term" value="F:metal ion binding"/>
    <property type="evidence" value="ECO:0007669"/>
    <property type="project" value="UniProtKB-KW"/>
</dbReference>
<dbReference type="Gene3D" id="3.40.50.880">
    <property type="match status" value="1"/>
</dbReference>
<evidence type="ECO:0000256" key="14">
    <source>
        <dbReference type="RuleBase" id="RU000498"/>
    </source>
</evidence>
<comment type="similarity">
    <text evidence="2">Belongs to the catalase family. HPII subfamily.</text>
</comment>
<evidence type="ECO:0000256" key="10">
    <source>
        <dbReference type="PIRNR" id="PIRNR038927"/>
    </source>
</evidence>
<evidence type="ECO:0000259" key="16">
    <source>
        <dbReference type="SMART" id="SM01060"/>
    </source>
</evidence>
<sequence>MPRNSSKTDAGKLKGETPAKAPPLPAGADLPTSYAGPQGDGGETHQTTTDPAQTLTTQQGVPVADDQNSLRAGPRGPTLLEDFILREKIFHFDHERIPERVVHARGYGAHGVFELTESLAEFTQADVLSTVGQQTEVFVRFSTVAGNKGSMDLARDVRGFAVKFYTRQGNWDIVGNNIPVFFIQDPIKFPDLVHAVKQEPDRAFPQAQSAHDNYWDFASLSPEAWHMVMWQMSDRTIPRSFRTIEGFGVHSFRLVNAEGKSTFVKFHWKPRQGLQSVLWNEAVKINGADPDFHRRDLWQAIEAGDFPQWDLGVQLFDQETADKLPFDHLDSTKLIPEEDVPVRIIGTLTLNRNVDNFFASTEQVAFCTQNVVPGIDFSDDPLLHGRNFSYLDTQLKRLGSPNFTHIPVNAPRCPVMNFQQDGHMAMRNPKGRANYEPNSWGPDGGPRENPEIGYRSFPAEVQGTKQRIRSETFADHYSQARQFYISQQPIEQKHIGDALVFELSKVERVDIRARAVSHLRLIDEGLAATVADGLGLELPEPAQAAKPTRDLPPSPKLSILANGPASFKGRKAGVLLTDGSSAELFAALTKALDAEGAMWEVVAPKIGGVTLDDGTKVAAKQKIDGGPSVLFDAVAVLPSQDGATLLGKDATAKDFVADAFAHCKIIGHSAAADGLFNAAGVTDRDDGFVPLAKAKDVKAFVTKCRDLRFWAREFEVDLDAASLEAAR</sequence>
<comment type="caution">
    <text evidence="17">The sequence shown here is derived from an EMBL/GenBank/DDBJ whole genome shotgun (WGS) entry which is preliminary data.</text>
</comment>
<feature type="binding site" evidence="13">
    <location>
        <position position="140"/>
    </location>
    <ligand>
        <name>heme</name>
        <dbReference type="ChEBI" id="CHEBI:30413"/>
    </ligand>
</feature>
<dbReference type="EMBL" id="QFQI01000004">
    <property type="protein sequence ID" value="PZQ60841.1"/>
    <property type="molecule type" value="Genomic_DNA"/>
</dbReference>
<dbReference type="Pfam" id="PF06628">
    <property type="entry name" value="Catalase-rel"/>
    <property type="match status" value="1"/>
</dbReference>
<dbReference type="AlphaFoldDB" id="A0A2W5P4Z7"/>
<dbReference type="PANTHER" id="PTHR42821">
    <property type="entry name" value="CATALASE"/>
    <property type="match status" value="1"/>
</dbReference>
<dbReference type="InterPro" id="IPR011614">
    <property type="entry name" value="Catalase_core"/>
</dbReference>
<dbReference type="InterPro" id="IPR020835">
    <property type="entry name" value="Catalase_sf"/>
</dbReference>
<evidence type="ECO:0000256" key="15">
    <source>
        <dbReference type="SAM" id="MobiDB-lite"/>
    </source>
</evidence>
<keyword evidence="8 10" id="KW-0408">Iron</keyword>
<dbReference type="GO" id="GO:0006979">
    <property type="term" value="P:response to oxidative stress"/>
    <property type="evidence" value="ECO:0007669"/>
    <property type="project" value="InterPro"/>
</dbReference>
<dbReference type="Proteomes" id="UP000249229">
    <property type="component" value="Unassembled WGS sequence"/>
</dbReference>
<dbReference type="SUPFAM" id="SSF56634">
    <property type="entry name" value="Heme-dependent catalase-like"/>
    <property type="match status" value="1"/>
</dbReference>
<evidence type="ECO:0000256" key="1">
    <source>
        <dbReference type="ARBA" id="ARBA00001971"/>
    </source>
</evidence>
<keyword evidence="7 10" id="KW-0560">Oxidoreductase</keyword>
<evidence type="ECO:0000313" key="17">
    <source>
        <dbReference type="EMBL" id="PZQ60841.1"/>
    </source>
</evidence>
<feature type="compositionally biased region" description="Low complexity" evidence="15">
    <location>
        <begin position="44"/>
        <end position="59"/>
    </location>
</feature>
<evidence type="ECO:0000256" key="11">
    <source>
        <dbReference type="PIRSR" id="PIRSR038927-1"/>
    </source>
</evidence>
<keyword evidence="9 10" id="KW-0376">Hydrogen peroxide</keyword>
<dbReference type="PROSITE" id="PS51402">
    <property type="entry name" value="CATALASE_3"/>
    <property type="match status" value="1"/>
</dbReference>
<keyword evidence="5 10" id="KW-0349">Heme</keyword>
<evidence type="ECO:0000256" key="6">
    <source>
        <dbReference type="ARBA" id="ARBA00022723"/>
    </source>
</evidence>
<evidence type="ECO:0000256" key="13">
    <source>
        <dbReference type="PIRSR" id="PIRSR038927-3"/>
    </source>
</evidence>
<dbReference type="GO" id="GO:0005829">
    <property type="term" value="C:cytosol"/>
    <property type="evidence" value="ECO:0007669"/>
    <property type="project" value="TreeGrafter"/>
</dbReference>
<dbReference type="SUPFAM" id="SSF52317">
    <property type="entry name" value="Class I glutamine amidotransferase-like"/>
    <property type="match status" value="1"/>
</dbReference>
<dbReference type="Pfam" id="PF18011">
    <property type="entry name" value="Catalase_C"/>
    <property type="match status" value="1"/>
</dbReference>
<dbReference type="GO" id="GO:0042744">
    <property type="term" value="P:hydrogen peroxide catabolic process"/>
    <property type="evidence" value="ECO:0007669"/>
    <property type="project" value="UniProtKB-UniRule"/>
</dbReference>
<evidence type="ECO:0000256" key="2">
    <source>
        <dbReference type="ARBA" id="ARBA00010660"/>
    </source>
</evidence>
<dbReference type="PIRSF" id="PIRSF038927">
    <property type="entry name" value="Catalase_clade2"/>
    <property type="match status" value="1"/>
</dbReference>
<feature type="active site" evidence="11">
    <location>
        <position position="103"/>
    </location>
</feature>
<dbReference type="EC" id="1.11.1.6" evidence="3 10"/>
<dbReference type="GO" id="GO:0020037">
    <property type="term" value="F:heme binding"/>
    <property type="evidence" value="ECO:0007669"/>
    <property type="project" value="UniProtKB-UniRule"/>
</dbReference>
<feature type="active site" evidence="11">
    <location>
        <position position="176"/>
    </location>
</feature>
<evidence type="ECO:0000256" key="12">
    <source>
        <dbReference type="PIRSR" id="PIRSR038927-2"/>
    </source>
</evidence>
<dbReference type="PANTHER" id="PTHR42821:SF1">
    <property type="entry name" value="CATALASE-B"/>
    <property type="match status" value="1"/>
</dbReference>
<dbReference type="InterPro" id="IPR010582">
    <property type="entry name" value="Catalase_immune_responsive"/>
</dbReference>
<comment type="cofactor">
    <cofactor evidence="1 10 12">
        <name>heme</name>
        <dbReference type="ChEBI" id="CHEBI:30413"/>
    </cofactor>
</comment>
<dbReference type="InterPro" id="IPR002226">
    <property type="entry name" value="Catalase_haem_BS"/>
</dbReference>
<dbReference type="Gene3D" id="2.40.180.10">
    <property type="entry name" value="Catalase core domain"/>
    <property type="match status" value="1"/>
</dbReference>
<dbReference type="PROSITE" id="PS00437">
    <property type="entry name" value="CATALASE_1"/>
    <property type="match status" value="1"/>
</dbReference>
<feature type="domain" description="Catalase core" evidence="16">
    <location>
        <begin position="56"/>
        <end position="444"/>
    </location>
</feature>
<feature type="binding site" evidence="13">
    <location>
        <position position="189"/>
    </location>
    <ligand>
        <name>heme</name>
        <dbReference type="ChEBI" id="CHEBI:30413"/>
    </ligand>
</feature>
<evidence type="ECO:0000256" key="9">
    <source>
        <dbReference type="ARBA" id="ARBA00023324"/>
    </source>
</evidence>
<feature type="binding site" evidence="13">
    <location>
        <position position="397"/>
    </location>
    <ligand>
        <name>heme</name>
        <dbReference type="ChEBI" id="CHEBI:30413"/>
    </ligand>
</feature>
<evidence type="ECO:0000256" key="8">
    <source>
        <dbReference type="ARBA" id="ARBA00023004"/>
    </source>
</evidence>
<dbReference type="GO" id="GO:0004096">
    <property type="term" value="F:catalase activity"/>
    <property type="evidence" value="ECO:0007669"/>
    <property type="project" value="UniProtKB-UniRule"/>
</dbReference>
<proteinExistence type="inferred from homology"/>
<evidence type="ECO:0000256" key="5">
    <source>
        <dbReference type="ARBA" id="ARBA00022617"/>
    </source>
</evidence>
<comment type="catalytic activity">
    <reaction evidence="10 14">
        <text>2 H2O2 = O2 + 2 H2O</text>
        <dbReference type="Rhea" id="RHEA:20309"/>
        <dbReference type="ChEBI" id="CHEBI:15377"/>
        <dbReference type="ChEBI" id="CHEBI:15379"/>
        <dbReference type="ChEBI" id="CHEBI:16240"/>
        <dbReference type="EC" id="1.11.1.6"/>
    </reaction>
</comment>
<evidence type="ECO:0000256" key="3">
    <source>
        <dbReference type="ARBA" id="ARBA00012314"/>
    </source>
</evidence>
<keyword evidence="4 10" id="KW-0575">Peroxidase</keyword>
<dbReference type="InterPro" id="IPR024708">
    <property type="entry name" value="Catalase_AS"/>
</dbReference>
<organism evidence="17 18">
    <name type="scientific">Sphingomonas taxi</name>
    <dbReference type="NCBI Taxonomy" id="1549858"/>
    <lineage>
        <taxon>Bacteria</taxon>
        <taxon>Pseudomonadati</taxon>
        <taxon>Pseudomonadota</taxon>
        <taxon>Alphaproteobacteria</taxon>
        <taxon>Sphingomonadales</taxon>
        <taxon>Sphingomonadaceae</taxon>
        <taxon>Sphingomonas</taxon>
    </lineage>
</organism>
<keyword evidence="6 10" id="KW-0479">Metal-binding</keyword>
<dbReference type="SMART" id="SM01060">
    <property type="entry name" value="Catalase"/>
    <property type="match status" value="1"/>
</dbReference>
<feature type="region of interest" description="Disordered" evidence="15">
    <location>
        <begin position="1"/>
        <end position="76"/>
    </location>
</feature>
<name>A0A2W5P4Z7_9SPHN</name>
<evidence type="ECO:0000256" key="7">
    <source>
        <dbReference type="ARBA" id="ARBA00023002"/>
    </source>
</evidence>
<feature type="binding site" evidence="13">
    <location>
        <position position="386"/>
    </location>
    <ligand>
        <name>heme</name>
        <dbReference type="ChEBI" id="CHEBI:30413"/>
    </ligand>
</feature>
<dbReference type="Pfam" id="PF00199">
    <property type="entry name" value="Catalase"/>
    <property type="match status" value="1"/>
</dbReference>
<comment type="function">
    <text evidence="10">Decomposes hydrogen peroxide into water and oxygen; serves to protect cells from the toxic effects of hydrogen peroxide.</text>
</comment>
<dbReference type="Gene3D" id="1.20.1370.20">
    <property type="match status" value="1"/>
</dbReference>
<feature type="binding site" evidence="13">
    <location>
        <position position="100"/>
    </location>
    <ligand>
        <name>heme</name>
        <dbReference type="ChEBI" id="CHEBI:30413"/>
    </ligand>
</feature>
<dbReference type="InterPro" id="IPR029062">
    <property type="entry name" value="Class_I_gatase-like"/>
</dbReference>
<accession>A0A2W5P4Z7</accession>
<dbReference type="FunFam" id="2.40.180.10:FF:000003">
    <property type="entry name" value="Catalase"/>
    <property type="match status" value="1"/>
</dbReference>
<feature type="binding site" description="axial binding residue" evidence="12">
    <location>
        <position position="390"/>
    </location>
    <ligand>
        <name>heme</name>
        <dbReference type="ChEBI" id="CHEBI:30413"/>
    </ligand>
    <ligandPart>
        <name>Fe</name>
        <dbReference type="ChEBI" id="CHEBI:18248"/>
    </ligandPart>
</feature>
<evidence type="ECO:0000313" key="18">
    <source>
        <dbReference type="Proteomes" id="UP000249229"/>
    </source>
</evidence>
<evidence type="ECO:0000256" key="4">
    <source>
        <dbReference type="ARBA" id="ARBA00022559"/>
    </source>
</evidence>
<dbReference type="PRINTS" id="PR00067">
    <property type="entry name" value="CATALASE"/>
</dbReference>
<dbReference type="InterPro" id="IPR043156">
    <property type="entry name" value="Catalase_clade2_helical"/>
</dbReference>
<dbReference type="PROSITE" id="PS00438">
    <property type="entry name" value="CATALASE_2"/>
    <property type="match status" value="1"/>
</dbReference>
<dbReference type="CDD" id="cd03132">
    <property type="entry name" value="GATase1_catalase"/>
    <property type="match status" value="1"/>
</dbReference>
<dbReference type="InterPro" id="IPR041399">
    <property type="entry name" value="Catalase_large_C"/>
</dbReference>
<protein>
    <recommendedName>
        <fullName evidence="3 10">Catalase</fullName>
        <ecNumber evidence="3 10">1.11.1.6</ecNumber>
    </recommendedName>
</protein>